<evidence type="ECO:0000256" key="2">
    <source>
        <dbReference type="ARBA" id="ARBA00022737"/>
    </source>
</evidence>
<dbReference type="Gramene" id="ERN14302">
    <property type="protein sequence ID" value="ERN14302"/>
    <property type="gene ID" value="AMTR_s00033p00187020"/>
</dbReference>
<dbReference type="Proteomes" id="UP000017836">
    <property type="component" value="Unassembled WGS sequence"/>
</dbReference>
<evidence type="ECO:0008006" key="6">
    <source>
        <dbReference type="Google" id="ProtNLM"/>
    </source>
</evidence>
<sequence>MINMLRHPVFFTGFFDRSIKWVCQTHSLRQSKPIKFIKLGKKRPQRLPKRLPKSHEKAEDQKPVVYMRAVIENISRILRFSTWALACEQLENLSIKWDSFTINQVLKSHPPMEKAWLFFDWCSHLKGFKHDQFTYTTMLDIFGEAGRISSMKYLLNQMEEKGIKIDTVTYTSVLHWLSKDGDIDGSLNVWKEMKNKGLALTVVSYTAFMKVLFDHNRPKEAAAVYREMIEAGCSPNCYTYTVLVEYLAGSGNFKAAFDILTKMQEVGIQPDRVACTILVQKCSEAGKIPVLSQTLLYMKENSLILRRPIYLKALAALNMAGKSENLLREVNPHFSLEGSIEEANSFNIHPHIDRDILINLLAQRNFVAVERLLEGIMEKNVQLDATLIATIIREFCANFSSSGAWVAFEYGRKAGLNLERAAYINLIGFFMRHGLHEKVVEIVEEMGKMGVLFGTYLVSILILRLGSIGMPSFCERIFYSLPGEQNNVTYTALMDAQIKSGFLDKALELYSSMIRHGISASSGTFEVLGMGLEGAGRSHEAEIFRKQQKKLACTGYHKGLLIDHNLCSALFDNGYKVAY</sequence>
<evidence type="ECO:0000313" key="4">
    <source>
        <dbReference type="EMBL" id="ERN14302.1"/>
    </source>
</evidence>
<dbReference type="eggNOG" id="KOG4197">
    <property type="taxonomic scope" value="Eukaryota"/>
</dbReference>
<dbReference type="Pfam" id="PF13812">
    <property type="entry name" value="PPR_3"/>
    <property type="match status" value="1"/>
</dbReference>
<feature type="repeat" description="PPR" evidence="3">
    <location>
        <begin position="166"/>
        <end position="200"/>
    </location>
</feature>
<dbReference type="Gene3D" id="1.25.40.10">
    <property type="entry name" value="Tetratricopeptide repeat domain"/>
    <property type="match status" value="3"/>
</dbReference>
<keyword evidence="2" id="KW-0677">Repeat</keyword>
<gene>
    <name evidence="4" type="ORF">AMTR_s00033p00187020</name>
</gene>
<dbReference type="PANTHER" id="PTHR47447:SF27">
    <property type="entry name" value="PENTACOTRIPEPTIDE-REPEAT REGION OF PRORP DOMAIN-CONTAINING PROTEIN"/>
    <property type="match status" value="1"/>
</dbReference>
<reference evidence="5" key="1">
    <citation type="journal article" date="2013" name="Science">
        <title>The Amborella genome and the evolution of flowering plants.</title>
        <authorList>
            <consortium name="Amborella Genome Project"/>
        </authorList>
    </citation>
    <scope>NUCLEOTIDE SEQUENCE [LARGE SCALE GENOMIC DNA]</scope>
</reference>
<dbReference type="InterPro" id="IPR002885">
    <property type="entry name" value="PPR_rpt"/>
</dbReference>
<dbReference type="GO" id="GO:0003729">
    <property type="term" value="F:mRNA binding"/>
    <property type="evidence" value="ECO:0000318"/>
    <property type="project" value="GO_Central"/>
</dbReference>
<dbReference type="OMA" id="HKCTATY"/>
<dbReference type="Pfam" id="PF13041">
    <property type="entry name" value="PPR_2"/>
    <property type="match status" value="2"/>
</dbReference>
<dbReference type="InterPro" id="IPR011990">
    <property type="entry name" value="TPR-like_helical_dom_sf"/>
</dbReference>
<evidence type="ECO:0000256" key="1">
    <source>
        <dbReference type="ARBA" id="ARBA00007626"/>
    </source>
</evidence>
<organism evidence="4 5">
    <name type="scientific">Amborella trichopoda</name>
    <dbReference type="NCBI Taxonomy" id="13333"/>
    <lineage>
        <taxon>Eukaryota</taxon>
        <taxon>Viridiplantae</taxon>
        <taxon>Streptophyta</taxon>
        <taxon>Embryophyta</taxon>
        <taxon>Tracheophyta</taxon>
        <taxon>Spermatophyta</taxon>
        <taxon>Magnoliopsida</taxon>
        <taxon>Amborellales</taxon>
        <taxon>Amborellaceae</taxon>
        <taxon>Amborella</taxon>
    </lineage>
</organism>
<dbReference type="EMBL" id="KI392557">
    <property type="protein sequence ID" value="ERN14302.1"/>
    <property type="molecule type" value="Genomic_DNA"/>
</dbReference>
<feature type="repeat" description="PPR" evidence="3">
    <location>
        <begin position="236"/>
        <end position="270"/>
    </location>
</feature>
<feature type="repeat" description="PPR" evidence="3">
    <location>
        <begin position="486"/>
        <end position="520"/>
    </location>
</feature>
<proteinExistence type="inferred from homology"/>
<dbReference type="OrthoDB" id="185373at2759"/>
<dbReference type="KEGG" id="atr:18442558"/>
<dbReference type="AlphaFoldDB" id="U5CYT3"/>
<dbReference type="HOGENOM" id="CLU_036546_0_0_1"/>
<dbReference type="NCBIfam" id="TIGR00756">
    <property type="entry name" value="PPR"/>
    <property type="match status" value="5"/>
</dbReference>
<evidence type="ECO:0000256" key="3">
    <source>
        <dbReference type="PROSITE-ProRule" id="PRU00708"/>
    </source>
</evidence>
<keyword evidence="5" id="KW-1185">Reference proteome</keyword>
<dbReference type="PANTHER" id="PTHR47447">
    <property type="entry name" value="OS03G0856100 PROTEIN"/>
    <property type="match status" value="1"/>
</dbReference>
<feature type="repeat" description="PPR" evidence="3">
    <location>
        <begin position="201"/>
        <end position="235"/>
    </location>
</feature>
<feature type="repeat" description="PPR" evidence="3">
    <location>
        <begin position="131"/>
        <end position="165"/>
    </location>
</feature>
<comment type="similarity">
    <text evidence="1">Belongs to the PPR family. P subfamily.</text>
</comment>
<evidence type="ECO:0000313" key="5">
    <source>
        <dbReference type="Proteomes" id="UP000017836"/>
    </source>
</evidence>
<protein>
    <recommendedName>
        <fullName evidence="6">Pentacotripeptide-repeat region of PRORP domain-containing protein</fullName>
    </recommendedName>
</protein>
<dbReference type="PROSITE" id="PS51375">
    <property type="entry name" value="PPR"/>
    <property type="match status" value="5"/>
</dbReference>
<dbReference type="Pfam" id="PF01535">
    <property type="entry name" value="PPR"/>
    <property type="match status" value="2"/>
</dbReference>
<accession>U5CYT3</accession>
<name>U5CYT3_AMBTC</name>